<gene>
    <name evidence="1" type="ORF">GM418_17770</name>
</gene>
<dbReference type="Pfam" id="PF12864">
    <property type="entry name" value="DUF3822"/>
    <property type="match status" value="1"/>
</dbReference>
<organism evidence="1 2">
    <name type="scientific">Maribellus comscasis</name>
    <dbReference type="NCBI Taxonomy" id="2681766"/>
    <lineage>
        <taxon>Bacteria</taxon>
        <taxon>Pseudomonadati</taxon>
        <taxon>Bacteroidota</taxon>
        <taxon>Bacteroidia</taxon>
        <taxon>Marinilabiliales</taxon>
        <taxon>Prolixibacteraceae</taxon>
        <taxon>Maribellus</taxon>
    </lineage>
</organism>
<dbReference type="Gene3D" id="3.30.420.260">
    <property type="match status" value="1"/>
</dbReference>
<evidence type="ECO:0000313" key="2">
    <source>
        <dbReference type="Proteomes" id="UP000428260"/>
    </source>
</evidence>
<reference evidence="1 2" key="1">
    <citation type="submission" date="2019-11" db="EMBL/GenBank/DDBJ databases">
        <authorList>
            <person name="Zheng R.K."/>
            <person name="Sun C.M."/>
        </authorList>
    </citation>
    <scope>NUCLEOTIDE SEQUENCE [LARGE SCALE GENOMIC DNA]</scope>
    <source>
        <strain evidence="1 2">WC007</strain>
    </source>
</reference>
<dbReference type="CDD" id="cd24013">
    <property type="entry name" value="ASKHA_ATPase_BT3980-like"/>
    <property type="match status" value="1"/>
</dbReference>
<protein>
    <submittedName>
        <fullName evidence="1">DUF3822 family protein</fullName>
    </submittedName>
</protein>
<dbReference type="KEGG" id="mcos:GM418_17770"/>
<dbReference type="Gene3D" id="3.30.420.250">
    <property type="match status" value="1"/>
</dbReference>
<dbReference type="InterPro" id="IPR024213">
    <property type="entry name" value="DUF3822"/>
</dbReference>
<dbReference type="EMBL" id="CP046401">
    <property type="protein sequence ID" value="QGY45453.1"/>
    <property type="molecule type" value="Genomic_DNA"/>
</dbReference>
<name>A0A6I6K1U3_9BACT</name>
<sequence length="277" mass="32437">MNIVADELFDKENSQEYLLSIQISLGGFSFIVVSVKENRLLAWKNTPLTITSVQFLQKRFQEWLDMEEVPKKTYQKIHLIFDTREFVPVPEKYYEEQESKKLVESVFELSNSEIEISENQVNVHDLRLLFTLPKDFKGYLSEQFPDSEIFHPLTICIENLPQISADRNGLIILFSSGYFYLVLFREQKLLLANSYNLSHKNDIIFYTLSTTKQYHFSPTKTDVFIAGDIYGGEETILEIKKYFISTQELKPAKNIEINTEIFKTQEYSLYNLLNSVL</sequence>
<proteinExistence type="predicted"/>
<dbReference type="RefSeq" id="WP_158868596.1">
    <property type="nucleotide sequence ID" value="NZ_CP046401.1"/>
</dbReference>
<dbReference type="Proteomes" id="UP000428260">
    <property type="component" value="Chromosome"/>
</dbReference>
<keyword evidence="2" id="KW-1185">Reference proteome</keyword>
<accession>A0A6I6K1U3</accession>
<evidence type="ECO:0000313" key="1">
    <source>
        <dbReference type="EMBL" id="QGY45453.1"/>
    </source>
</evidence>
<dbReference type="AlphaFoldDB" id="A0A6I6K1U3"/>